<name>G2QS43_THETT</name>
<dbReference type="InterPro" id="IPR036568">
    <property type="entry name" value="GGCT-like_sf"/>
</dbReference>
<sequence>MSESSHDRDPSSSVSGAEPPTNAAERTRPPTAPPPAPPPPPLPPRLVSARPPQPVEHRRSPDLDKLASMPENPLFRRLQPPPYAYKPTWYFFYSTLTSPAILRGVLGLESEPVLRSAKTYGYELANWGQYKTLIDSEPGTEVTGRAYMVQSAEQERKLAYYETNAYRLAPCAIYFSDSPDGKADEVPAIGKTFRYAGDAQALKQGRFDWALWETQMGIQLPPKWRRGEEGAEEKGKAEQAVEGETRGVGRSASTEPGGLKEIPPSH</sequence>
<feature type="compositionally biased region" description="Basic and acidic residues" evidence="2">
    <location>
        <begin position="225"/>
        <end position="247"/>
    </location>
</feature>
<evidence type="ECO:0000313" key="5">
    <source>
        <dbReference type="Proteomes" id="UP000008181"/>
    </source>
</evidence>
<dbReference type="HOGENOM" id="CLU_092543_2_0_1"/>
<feature type="region of interest" description="Disordered" evidence="2">
    <location>
        <begin position="222"/>
        <end position="266"/>
    </location>
</feature>
<organism evidence="3 5">
    <name type="scientific">Thermothielavioides terrestris (strain ATCC 38088 / NRRL 8126)</name>
    <name type="common">Thielavia terrestris</name>
    <dbReference type="NCBI Taxonomy" id="578455"/>
    <lineage>
        <taxon>Eukaryota</taxon>
        <taxon>Fungi</taxon>
        <taxon>Dikarya</taxon>
        <taxon>Ascomycota</taxon>
        <taxon>Pezizomycotina</taxon>
        <taxon>Sordariomycetes</taxon>
        <taxon>Sordariomycetidae</taxon>
        <taxon>Sordariales</taxon>
        <taxon>Chaetomiaceae</taxon>
        <taxon>Thermothielavioides</taxon>
        <taxon>Thermothielavioides terrestris</taxon>
    </lineage>
</organism>
<comment type="similarity">
    <text evidence="1">Belongs to the gamma-glutamylcyclotransferase family.</text>
</comment>
<dbReference type="GeneID" id="11521066"/>
<protein>
    <recommendedName>
        <fullName evidence="6">Gamma-glutamylcyclotransferase AIG2-like domain-containing protein</fullName>
    </recommendedName>
</protein>
<dbReference type="KEGG" id="ttt:THITE_2115005"/>
<feature type="compositionally biased region" description="Pro residues" evidence="2">
    <location>
        <begin position="30"/>
        <end position="44"/>
    </location>
</feature>
<dbReference type="KEGG" id="ttt:THITE_2108688"/>
<accession>G2QS43</accession>
<feature type="compositionally biased region" description="Basic and acidic residues" evidence="2">
    <location>
        <begin position="55"/>
        <end position="65"/>
    </location>
</feature>
<evidence type="ECO:0000313" key="3">
    <source>
        <dbReference type="EMBL" id="AEO63433.1"/>
    </source>
</evidence>
<dbReference type="Proteomes" id="UP000008181">
    <property type="component" value="Chromosome 2"/>
</dbReference>
<proteinExistence type="inferred from homology"/>
<evidence type="ECO:0000313" key="4">
    <source>
        <dbReference type="EMBL" id="AEO66698.1"/>
    </source>
</evidence>
<dbReference type="EMBL" id="CP003009">
    <property type="protein sequence ID" value="AEO63433.1"/>
    <property type="molecule type" value="Genomic_DNA"/>
</dbReference>
<dbReference type="eggNOG" id="ENOG502S2U6">
    <property type="taxonomic scope" value="Eukaryota"/>
</dbReference>
<gene>
    <name evidence="3" type="ORF">THITE_2108688</name>
    <name evidence="4" type="ORF">THITE_2115005</name>
</gene>
<keyword evidence="5" id="KW-1185">Reference proteome</keyword>
<dbReference type="SUPFAM" id="SSF110857">
    <property type="entry name" value="Gamma-glutamyl cyclotransferase-like"/>
    <property type="match status" value="1"/>
</dbReference>
<feature type="region of interest" description="Disordered" evidence="2">
    <location>
        <begin position="1"/>
        <end position="74"/>
    </location>
</feature>
<dbReference type="RefSeq" id="XP_003649769.1">
    <property type="nucleotide sequence ID" value="XM_003649721.1"/>
</dbReference>
<feature type="compositionally biased region" description="Basic and acidic residues" evidence="2">
    <location>
        <begin position="1"/>
        <end position="10"/>
    </location>
</feature>
<dbReference type="Proteomes" id="UP000008181">
    <property type="component" value="Chromosome 1"/>
</dbReference>
<dbReference type="Gene3D" id="3.10.490.10">
    <property type="entry name" value="Gamma-glutamyl cyclotransferase-like"/>
    <property type="match status" value="1"/>
</dbReference>
<dbReference type="OrthoDB" id="4586421at2759"/>
<dbReference type="RefSeq" id="XP_003653034.1">
    <property type="nucleotide sequence ID" value="XM_003652986.1"/>
</dbReference>
<dbReference type="GeneID" id="11515747"/>
<evidence type="ECO:0008006" key="6">
    <source>
        <dbReference type="Google" id="ProtNLM"/>
    </source>
</evidence>
<evidence type="ECO:0000256" key="2">
    <source>
        <dbReference type="SAM" id="MobiDB-lite"/>
    </source>
</evidence>
<reference evidence="3 5" key="1">
    <citation type="journal article" date="2011" name="Nat. Biotechnol.">
        <title>Comparative genomic analysis of the thermophilic biomass-degrading fungi Myceliophthora thermophila and Thielavia terrestris.</title>
        <authorList>
            <person name="Berka R.M."/>
            <person name="Grigoriev I.V."/>
            <person name="Otillar R."/>
            <person name="Salamov A."/>
            <person name="Grimwood J."/>
            <person name="Reid I."/>
            <person name="Ishmael N."/>
            <person name="John T."/>
            <person name="Darmond C."/>
            <person name="Moisan M.-C."/>
            <person name="Henrissat B."/>
            <person name="Coutinho P.M."/>
            <person name="Lombard V."/>
            <person name="Natvig D.O."/>
            <person name="Lindquist E."/>
            <person name="Schmutz J."/>
            <person name="Lucas S."/>
            <person name="Harris P."/>
            <person name="Powlowski J."/>
            <person name="Bellemare A."/>
            <person name="Taylor D."/>
            <person name="Butler G."/>
            <person name="de Vries R.P."/>
            <person name="Allijn I.E."/>
            <person name="van den Brink J."/>
            <person name="Ushinsky S."/>
            <person name="Storms R."/>
            <person name="Powell A.J."/>
            <person name="Paulsen I.T."/>
            <person name="Elbourne L.D.H."/>
            <person name="Baker S.E."/>
            <person name="Magnuson J."/>
            <person name="LaBoissiere S."/>
            <person name="Clutterbuck A.J."/>
            <person name="Martinez D."/>
            <person name="Wogulis M."/>
            <person name="de Leon A.L."/>
            <person name="Rey M.W."/>
            <person name="Tsang A."/>
        </authorList>
    </citation>
    <scope>NUCLEOTIDE SEQUENCE [LARGE SCALE GENOMIC DNA]</scope>
    <source>
        <strain evidence="5">ATCC 38088 / NRRL 8126</strain>
        <strain evidence="3">NRRL 8126</strain>
    </source>
</reference>
<dbReference type="InterPro" id="IPR045038">
    <property type="entry name" value="AIG2-like"/>
</dbReference>
<dbReference type="PANTHER" id="PTHR31544:SF4">
    <property type="entry name" value="GAMMA-GLUTAMYLCYCLOTRANSFERASE-RELATED"/>
    <property type="match status" value="1"/>
</dbReference>
<dbReference type="AlphaFoldDB" id="G2QS43"/>
<evidence type="ECO:0000256" key="1">
    <source>
        <dbReference type="ARBA" id="ARBA00008861"/>
    </source>
</evidence>
<dbReference type="PANTHER" id="PTHR31544">
    <property type="entry name" value="AIG2-LIKE PROTEIN D"/>
    <property type="match status" value="1"/>
</dbReference>
<dbReference type="EMBL" id="CP003010">
    <property type="protein sequence ID" value="AEO66698.1"/>
    <property type="molecule type" value="Genomic_DNA"/>
</dbReference>
<feature type="compositionally biased region" description="Low complexity" evidence="2">
    <location>
        <begin position="11"/>
        <end position="24"/>
    </location>
</feature>